<keyword evidence="4 5" id="KW-0472">Membrane</keyword>
<dbReference type="InterPro" id="IPR052527">
    <property type="entry name" value="Metal_cation-efflux_comp"/>
</dbReference>
<evidence type="ECO:0000313" key="7">
    <source>
        <dbReference type="Proteomes" id="UP000094412"/>
    </source>
</evidence>
<dbReference type="GO" id="GO:0032259">
    <property type="term" value="P:methylation"/>
    <property type="evidence" value="ECO:0007669"/>
    <property type="project" value="UniProtKB-KW"/>
</dbReference>
<evidence type="ECO:0000256" key="4">
    <source>
        <dbReference type="ARBA" id="ARBA00023136"/>
    </source>
</evidence>
<proteinExistence type="predicted"/>
<keyword evidence="6" id="KW-0489">Methyltransferase</keyword>
<organism evidence="6 7">
    <name type="scientific">Mesorhizobium hungaricum</name>
    <dbReference type="NCBI Taxonomy" id="1566387"/>
    <lineage>
        <taxon>Bacteria</taxon>
        <taxon>Pseudomonadati</taxon>
        <taxon>Pseudomonadota</taxon>
        <taxon>Alphaproteobacteria</taxon>
        <taxon>Hyphomicrobiales</taxon>
        <taxon>Phyllobacteriaceae</taxon>
        <taxon>Mesorhizobium</taxon>
    </lineage>
</organism>
<evidence type="ECO:0000256" key="5">
    <source>
        <dbReference type="SAM" id="Phobius"/>
    </source>
</evidence>
<dbReference type="PANTHER" id="PTHR43847">
    <property type="entry name" value="BLL3993 PROTEIN"/>
    <property type="match status" value="1"/>
</dbReference>
<dbReference type="Pfam" id="PF04191">
    <property type="entry name" value="PEMT"/>
    <property type="match status" value="1"/>
</dbReference>
<keyword evidence="2 5" id="KW-0812">Transmembrane</keyword>
<comment type="caution">
    <text evidence="6">The sequence shown here is derived from an EMBL/GenBank/DDBJ whole genome shotgun (WGS) entry which is preliminary data.</text>
</comment>
<dbReference type="InterPro" id="IPR007318">
    <property type="entry name" value="Phopholipid_MeTrfase"/>
</dbReference>
<dbReference type="OrthoDB" id="7203053at2"/>
<feature type="transmembrane region" description="Helical" evidence="5">
    <location>
        <begin position="105"/>
        <end position="126"/>
    </location>
</feature>
<reference evidence="6 7" key="1">
    <citation type="submission" date="2016-08" db="EMBL/GenBank/DDBJ databases">
        <title>Whole genome sequence of Mesorhizobium sp. strain UASWS1009 isolated from industrial sewage.</title>
        <authorList>
            <person name="Crovadore J."/>
            <person name="Calmin G."/>
            <person name="Chablais R."/>
            <person name="Cochard B."/>
            <person name="Lefort F."/>
        </authorList>
    </citation>
    <scope>NUCLEOTIDE SEQUENCE [LARGE SCALE GENOMIC DNA]</scope>
    <source>
        <strain evidence="6 7">UASWS1009</strain>
    </source>
</reference>
<feature type="transmembrane region" description="Helical" evidence="5">
    <location>
        <begin position="75"/>
        <end position="93"/>
    </location>
</feature>
<accession>A0A1C2DZE3</accession>
<name>A0A1C2DZE3_9HYPH</name>
<comment type="subcellular location">
    <subcellularLocation>
        <location evidence="1">Endomembrane system</location>
        <topology evidence="1">Multi-pass membrane protein</topology>
    </subcellularLocation>
</comment>
<gene>
    <name evidence="6" type="ORF">QV13_10285</name>
</gene>
<evidence type="ECO:0000256" key="1">
    <source>
        <dbReference type="ARBA" id="ARBA00004127"/>
    </source>
</evidence>
<evidence type="ECO:0000256" key="3">
    <source>
        <dbReference type="ARBA" id="ARBA00022989"/>
    </source>
</evidence>
<feature type="transmembrane region" description="Helical" evidence="5">
    <location>
        <begin position="32"/>
        <end position="50"/>
    </location>
</feature>
<dbReference type="AlphaFoldDB" id="A0A1C2DZE3"/>
<dbReference type="Gene3D" id="1.20.120.1630">
    <property type="match status" value="1"/>
</dbReference>
<feature type="transmembrane region" description="Helical" evidence="5">
    <location>
        <begin position="162"/>
        <end position="190"/>
    </location>
</feature>
<dbReference type="GO" id="GO:0012505">
    <property type="term" value="C:endomembrane system"/>
    <property type="evidence" value="ECO:0007669"/>
    <property type="project" value="UniProtKB-SubCell"/>
</dbReference>
<dbReference type="EMBL" id="MDEO01000030">
    <property type="protein sequence ID" value="OCX20045.1"/>
    <property type="molecule type" value="Genomic_DNA"/>
</dbReference>
<dbReference type="Proteomes" id="UP000094412">
    <property type="component" value="Unassembled WGS sequence"/>
</dbReference>
<dbReference type="STRING" id="1566387.QV13_10285"/>
<keyword evidence="6" id="KW-0808">Transferase</keyword>
<dbReference type="PANTHER" id="PTHR43847:SF1">
    <property type="entry name" value="BLL3993 PROTEIN"/>
    <property type="match status" value="1"/>
</dbReference>
<keyword evidence="3 5" id="KW-1133">Transmembrane helix</keyword>
<evidence type="ECO:0000256" key="2">
    <source>
        <dbReference type="ARBA" id="ARBA00022692"/>
    </source>
</evidence>
<keyword evidence="7" id="KW-1185">Reference proteome</keyword>
<dbReference type="GO" id="GO:0008168">
    <property type="term" value="F:methyltransferase activity"/>
    <property type="evidence" value="ECO:0007669"/>
    <property type="project" value="UniProtKB-KW"/>
</dbReference>
<sequence>MLGYYLQLTLWTLFLAVVTFLAAGTLAYPGGWAMIVLFGGGGVVMVAWLSRRSPQLLRERMSPPIQKHQERWDRIWLSLFILAFLVWFAFMPWDAARRDFTAVPLWLQAVGGLLIVANYAGTFWTFNANTFAAPVVKIQEGQTVIDTGPYALVRHPMYASALLLFLGMPLLFGSWSGLWGTAVLGIALAWRSVREETVLRRQFANYDDYSRRVRYRLVPLVW</sequence>
<evidence type="ECO:0000313" key="6">
    <source>
        <dbReference type="EMBL" id="OCX20045.1"/>
    </source>
</evidence>
<protein>
    <submittedName>
        <fullName evidence="6">Isoprenylcysteine carboxyl methyltransferase</fullName>
    </submittedName>
</protein>